<dbReference type="EMBL" id="JBHTIH010000002">
    <property type="protein sequence ID" value="MFD0737909.1"/>
    <property type="molecule type" value="Genomic_DNA"/>
</dbReference>
<name>A0ABW2YIY3_9GAMM</name>
<evidence type="ECO:0000313" key="2">
    <source>
        <dbReference type="EMBL" id="MFD0737909.1"/>
    </source>
</evidence>
<dbReference type="Proteomes" id="UP001597090">
    <property type="component" value="Unassembled WGS sequence"/>
</dbReference>
<proteinExistence type="predicted"/>
<keyword evidence="3" id="KW-1185">Reference proteome</keyword>
<keyword evidence="1" id="KW-0732">Signal</keyword>
<reference evidence="3" key="1">
    <citation type="journal article" date="2019" name="Int. J. Syst. Evol. Microbiol.">
        <title>The Global Catalogue of Microorganisms (GCM) 10K type strain sequencing project: providing services to taxonomists for standard genome sequencing and annotation.</title>
        <authorList>
            <consortium name="The Broad Institute Genomics Platform"/>
            <consortium name="The Broad Institute Genome Sequencing Center for Infectious Disease"/>
            <person name="Wu L."/>
            <person name="Ma J."/>
        </authorList>
    </citation>
    <scope>NUCLEOTIDE SEQUENCE [LARGE SCALE GENOMIC DNA]</scope>
    <source>
        <strain evidence="3">CCUG 55491</strain>
    </source>
</reference>
<dbReference type="Pfam" id="PF10082">
    <property type="entry name" value="BBP2_2"/>
    <property type="match status" value="1"/>
</dbReference>
<dbReference type="InterPro" id="IPR018759">
    <property type="entry name" value="BBP2_2"/>
</dbReference>
<evidence type="ECO:0000256" key="1">
    <source>
        <dbReference type="SAM" id="SignalP"/>
    </source>
</evidence>
<comment type="caution">
    <text evidence="2">The sequence shown here is derived from an EMBL/GenBank/DDBJ whole genome shotgun (WGS) entry which is preliminary data.</text>
</comment>
<dbReference type="RefSeq" id="WP_386810866.1">
    <property type="nucleotide sequence ID" value="NZ_JBHTIH010000002.1"/>
</dbReference>
<accession>A0ABW2YIY3</accession>
<feature type="chain" id="PRO_5047226374" evidence="1">
    <location>
        <begin position="22"/>
        <end position="432"/>
    </location>
</feature>
<organism evidence="2 3">
    <name type="scientific">Lysobacter koreensis</name>
    <dbReference type="NCBI Taxonomy" id="266122"/>
    <lineage>
        <taxon>Bacteria</taxon>
        <taxon>Pseudomonadati</taxon>
        <taxon>Pseudomonadota</taxon>
        <taxon>Gammaproteobacteria</taxon>
        <taxon>Lysobacterales</taxon>
        <taxon>Lysobacteraceae</taxon>
        <taxon>Lysobacter</taxon>
    </lineage>
</organism>
<gene>
    <name evidence="2" type="ORF">ACFQZQ_01210</name>
</gene>
<sequence>MRRALASGLALTLAAALPAPALDLDYDVGAYLRHSDNINLSPNAPQDDNVVAPTLRFELSQAGADVQLSGIGLLQYTDYLDDTFKDELRAGFAGGLDWAIVPERLNLVFQDYLSQQNINDLDSSTPDNLQHVNLFVMGPSLHTRFNPATRGQFDLRYGNTYAEESEAFKGDRYSAAARVRRELNPTTEIAGNLEAAKIEYDRVGSAANYERYDAYLSYKLRRVALDLDLDAGYSQLDRAAGAGTSSSPLLRAVAAYKLTPRSTLRADVRRQYTDATQYLITPVLDFSDRRFSELAYRDISIDPNVFRERSVRVGYEFNGIRTSARVQPYIRRIDYFNPTTQDQDQDLKGVAFDIEYRPRPLLSLSLYASQEKRDYDDLARNDQDTLIDVGVTKRFTRHWSASFHVSRRERDSAVPGQDYRENSAQLSFNYRR</sequence>
<evidence type="ECO:0000313" key="3">
    <source>
        <dbReference type="Proteomes" id="UP001597090"/>
    </source>
</evidence>
<protein>
    <submittedName>
        <fullName evidence="2">Outer membrane beta-barrel protein</fullName>
    </submittedName>
</protein>
<feature type="signal peptide" evidence="1">
    <location>
        <begin position="1"/>
        <end position="21"/>
    </location>
</feature>